<dbReference type="Pfam" id="PF11306">
    <property type="entry name" value="DUF3108"/>
    <property type="match status" value="1"/>
</dbReference>
<accession>A0ABT8KM29</accession>
<keyword evidence="2" id="KW-1185">Reference proteome</keyword>
<dbReference type="RefSeq" id="WP_346751812.1">
    <property type="nucleotide sequence ID" value="NZ_JAUJEA010000003.1"/>
</dbReference>
<protein>
    <submittedName>
        <fullName evidence="1">DUF3108 domain-containing protein</fullName>
    </submittedName>
</protein>
<evidence type="ECO:0000313" key="2">
    <source>
        <dbReference type="Proteomes" id="UP001172082"/>
    </source>
</evidence>
<proteinExistence type="predicted"/>
<name>A0ABT8KM29_9BACT</name>
<sequence>MNANKFRCLILILAHIVASYNLTIAQCWEKNFAFAPGEKVSYNVYYNWGIIWLDAGIAEFKVDEIKHQNRDAYKLQSLGVSHKKYDWIYRVRDKYESIVDKESLRPMWYLRQTEEGKYRVRNEFNFDNTNNKIYIQTENSNRSNSLDTLDLQDCTFDLLSTIYYSRNIDYNQYKKNDKIPLTIIIDNEIHNLHIRYLGKEVLKTKDKKKYNCIKFKPMLVEGTMFRGGEHMTVWVSDDANKIPILIEAKVLVGSVKAYLAHYEGLNGGLTSRIK</sequence>
<dbReference type="Proteomes" id="UP001172082">
    <property type="component" value="Unassembled WGS sequence"/>
</dbReference>
<evidence type="ECO:0000313" key="1">
    <source>
        <dbReference type="EMBL" id="MDN5201784.1"/>
    </source>
</evidence>
<comment type="caution">
    <text evidence="1">The sequence shown here is derived from an EMBL/GenBank/DDBJ whole genome shotgun (WGS) entry which is preliminary data.</text>
</comment>
<dbReference type="InterPro" id="IPR021457">
    <property type="entry name" value="DUF3108"/>
</dbReference>
<dbReference type="EMBL" id="JAUJEA010000003">
    <property type="protein sequence ID" value="MDN5201784.1"/>
    <property type="molecule type" value="Genomic_DNA"/>
</dbReference>
<organism evidence="1 2">
    <name type="scientific">Splendidivirga corallicola</name>
    <dbReference type="NCBI Taxonomy" id="3051826"/>
    <lineage>
        <taxon>Bacteria</taxon>
        <taxon>Pseudomonadati</taxon>
        <taxon>Bacteroidota</taxon>
        <taxon>Cytophagia</taxon>
        <taxon>Cytophagales</taxon>
        <taxon>Splendidivirgaceae</taxon>
        <taxon>Splendidivirga</taxon>
    </lineage>
</organism>
<gene>
    <name evidence="1" type="ORF">QQ008_10435</name>
</gene>
<reference evidence="1" key="1">
    <citation type="submission" date="2023-06" db="EMBL/GenBank/DDBJ databases">
        <title>Genomic of Parafulvivirga corallium.</title>
        <authorList>
            <person name="Wang G."/>
        </authorList>
    </citation>
    <scope>NUCLEOTIDE SEQUENCE</scope>
    <source>
        <strain evidence="1">BMA10</strain>
    </source>
</reference>